<dbReference type="EMBL" id="OZ021745">
    <property type="protein sequence ID" value="CAK9312617.1"/>
    <property type="molecule type" value="Genomic_DNA"/>
</dbReference>
<keyword evidence="2" id="KW-1185">Reference proteome</keyword>
<reference evidence="1 2" key="1">
    <citation type="submission" date="2024-03" db="EMBL/GenBank/DDBJ databases">
        <authorList>
            <person name="Gkanogiannis A."/>
            <person name="Becerra Lopez-Lavalle L."/>
        </authorList>
    </citation>
    <scope>NUCLEOTIDE SEQUENCE [LARGE SCALE GENOMIC DNA]</scope>
</reference>
<proteinExistence type="predicted"/>
<name>A0ABP0XWS9_9ROSI</name>
<dbReference type="PANTHER" id="PTHR35324:SF4">
    <property type="entry name" value="EXPRESSED PROTEIN"/>
    <property type="match status" value="1"/>
</dbReference>
<dbReference type="PANTHER" id="PTHR35324">
    <property type="entry name" value="BNAA08G03750D PROTEIN"/>
    <property type="match status" value="1"/>
</dbReference>
<organism evidence="1 2">
    <name type="scientific">Citrullus colocynthis</name>
    <name type="common">colocynth</name>
    <dbReference type="NCBI Taxonomy" id="252529"/>
    <lineage>
        <taxon>Eukaryota</taxon>
        <taxon>Viridiplantae</taxon>
        <taxon>Streptophyta</taxon>
        <taxon>Embryophyta</taxon>
        <taxon>Tracheophyta</taxon>
        <taxon>Spermatophyta</taxon>
        <taxon>Magnoliopsida</taxon>
        <taxon>eudicotyledons</taxon>
        <taxon>Gunneridae</taxon>
        <taxon>Pentapetalae</taxon>
        <taxon>rosids</taxon>
        <taxon>fabids</taxon>
        <taxon>Cucurbitales</taxon>
        <taxon>Cucurbitaceae</taxon>
        <taxon>Benincaseae</taxon>
        <taxon>Citrullus</taxon>
    </lineage>
</organism>
<evidence type="ECO:0000313" key="1">
    <source>
        <dbReference type="EMBL" id="CAK9312617.1"/>
    </source>
</evidence>
<protein>
    <submittedName>
        <fullName evidence="1">Uncharacterized protein</fullName>
    </submittedName>
</protein>
<evidence type="ECO:0000313" key="2">
    <source>
        <dbReference type="Proteomes" id="UP001642487"/>
    </source>
</evidence>
<dbReference type="Proteomes" id="UP001642487">
    <property type="component" value="Chromosome 11"/>
</dbReference>
<accession>A0ABP0XWS9</accession>
<sequence length="159" mass="18105">MARPAGYRALLLFCRRFPPHVFLYHRPLPLSPPIKAPHFSPVDFSFLILKFLFPQKTMAAMSPQPYSVEKKIVGDQEEAEAETEAAAIGQAVTRHIVVKSSSSQSNQALEKAVVLRRIRQRKRVNKFRAVVGALFSSPFTEKTEETHQRKWVDEPFTSL</sequence>
<gene>
    <name evidence="1" type="ORF">CITCOLO1_LOCUS4311</name>
</gene>